<evidence type="ECO:0000313" key="4">
    <source>
        <dbReference type="Proteomes" id="UP000009036"/>
    </source>
</evidence>
<proteinExistence type="predicted"/>
<dbReference type="AlphaFoldDB" id="A0A8B1N3J1"/>
<feature type="compositionally biased region" description="Low complexity" evidence="1">
    <location>
        <begin position="107"/>
        <end position="116"/>
    </location>
</feature>
<feature type="region of interest" description="Disordered" evidence="1">
    <location>
        <begin position="89"/>
        <end position="121"/>
    </location>
</feature>
<keyword evidence="4" id="KW-1185">Reference proteome</keyword>
<dbReference type="Proteomes" id="UP000009036">
    <property type="component" value="Chromosome"/>
</dbReference>
<organism evidence="3 4">
    <name type="scientific">Streptomyces auratus AGR0001</name>
    <dbReference type="NCBI Taxonomy" id="1160718"/>
    <lineage>
        <taxon>Bacteria</taxon>
        <taxon>Bacillati</taxon>
        <taxon>Actinomycetota</taxon>
        <taxon>Actinomycetes</taxon>
        <taxon>Kitasatosporales</taxon>
        <taxon>Streptomycetaceae</taxon>
        <taxon>Streptomyces</taxon>
    </lineage>
</organism>
<dbReference type="Pfam" id="PF13340">
    <property type="entry name" value="DUF4096"/>
    <property type="match status" value="1"/>
</dbReference>
<feature type="region of interest" description="Disordered" evidence="1">
    <location>
        <begin position="165"/>
        <end position="217"/>
    </location>
</feature>
<evidence type="ECO:0000256" key="1">
    <source>
        <dbReference type="SAM" id="MobiDB-lite"/>
    </source>
</evidence>
<evidence type="ECO:0000259" key="2">
    <source>
        <dbReference type="Pfam" id="PF13340"/>
    </source>
</evidence>
<dbReference type="InterPro" id="IPR025161">
    <property type="entry name" value="IS402-like_dom"/>
</dbReference>
<evidence type="ECO:0000313" key="3">
    <source>
        <dbReference type="EMBL" id="QTZ90074.1"/>
    </source>
</evidence>
<accession>A0A8B1N3J1</accession>
<dbReference type="EMBL" id="CP072931">
    <property type="protein sequence ID" value="QTZ90074.1"/>
    <property type="molecule type" value="Genomic_DNA"/>
</dbReference>
<sequence length="217" mass="24047">MIELIERAPAPRCELTYSGWELISPHLPIGHYGPYPENLRDQLEGIIWRFRTGSPWRDVPEALWSWARRSCPPWRRLPKRGHAKGAKAAQAAGHCRAGDPGRGGRVRPGARGTPPARIRRRRRRARLKAALGRSRGGLTCKVHPSAERRCRPLSFVLTPGAAATGAVRSPPAGAWGAERARTVGAVPRDQVRRRQPAGTERPAADPAVPPERPRRWP</sequence>
<reference evidence="3" key="2">
    <citation type="submission" date="2021-04" db="EMBL/GenBank/DDBJ databases">
        <authorList>
            <person name="Wen M.-L."/>
            <person name="Han X.-L."/>
            <person name="Xiong J."/>
        </authorList>
    </citation>
    <scope>NUCLEOTIDE SEQUENCE</scope>
    <source>
        <strain evidence="3">AGR0001</strain>
    </source>
</reference>
<reference evidence="3" key="1">
    <citation type="journal article" date="2012" name="J. Bacteriol.">
        <title>Genome Sequence of Streptomyces auratus Strain AGR0001, a Phoslactomycin-Producing Actinomycete.</title>
        <authorList>
            <person name="Han X."/>
            <person name="Li M."/>
            <person name="Ding Z."/>
            <person name="Zhao J."/>
            <person name="Ji K."/>
            <person name="Wen M."/>
            <person name="Lu T."/>
        </authorList>
    </citation>
    <scope>NUCLEOTIDE SEQUENCE</scope>
    <source>
        <strain evidence="3">AGR0001</strain>
    </source>
</reference>
<feature type="domain" description="Insertion element IS402-like" evidence="2">
    <location>
        <begin position="18"/>
        <end position="67"/>
    </location>
</feature>
<gene>
    <name evidence="3" type="ORF">SU9_000250</name>
</gene>
<dbReference type="KEGG" id="sauh:SU9_000250"/>
<name>A0A8B1N3J1_9ACTN</name>
<protein>
    <submittedName>
        <fullName evidence="3">Transposase</fullName>
    </submittedName>
</protein>